<dbReference type="Proteomes" id="UP000033618">
    <property type="component" value="Unassembled WGS sequence"/>
</dbReference>
<dbReference type="PANTHER" id="PTHR33529:SF2">
    <property type="entry name" value="LIPOPOLYSACCHARIDE EXPORT SYSTEM PERMEASE PROTEIN LPTG"/>
    <property type="match status" value="1"/>
</dbReference>
<reference evidence="7 8" key="1">
    <citation type="submission" date="2015-03" db="EMBL/GenBank/DDBJ databases">
        <title>Draft Genome Sequence of Burkholderia andropogonis type strain ICMP2807, isolated from Sorghum bicolor.</title>
        <authorList>
            <person name="Lopes-Santos L."/>
            <person name="Castro D.B."/>
            <person name="Ottoboni L.M."/>
            <person name="Park D."/>
            <person name="Weirc B.S."/>
            <person name="Destefano S.A."/>
        </authorList>
    </citation>
    <scope>NUCLEOTIDE SEQUENCE [LARGE SCALE GENOMIC DNA]</scope>
    <source>
        <strain evidence="7 8">ICMP2807</strain>
    </source>
</reference>
<keyword evidence="4 6" id="KW-1133">Transmembrane helix</keyword>
<feature type="transmembrane region" description="Helical" evidence="6">
    <location>
        <begin position="305"/>
        <end position="323"/>
    </location>
</feature>
<evidence type="ECO:0000256" key="6">
    <source>
        <dbReference type="SAM" id="Phobius"/>
    </source>
</evidence>
<evidence type="ECO:0000256" key="4">
    <source>
        <dbReference type="ARBA" id="ARBA00022989"/>
    </source>
</evidence>
<feature type="transmembrane region" description="Helical" evidence="6">
    <location>
        <begin position="335"/>
        <end position="355"/>
    </location>
</feature>
<sequence length="388" mass="43230">MLRTYERYIGKQIYLTFVFILFAFSGLFFFFDLISQLDSVGKGNYSFAYAMLTVALQQPSHFYEIIPVAVLISAIYVLAQMAGTSEFTILRAAGLSPRRALGTLMKIGVPLLLVTFVIGEFVGPYANQLAEQVRLGALGSSVSSGFKSGVWLKDTVTANTKGAANDQASVTRFVNVGKLNSDSSISAVKIYEFDSQYRLNSIREAKSGTFVPPNQWQLHDVTEMDLQRLTDEPVADLNSLDPLYRATEKVQPEMLMRSELTPRILAVLLVPPDQMSIYALSSYISHLRENSQDAQRYLTALWRKIFYPFAVFVMLTLSLPFAYLHSRAGVVGMKVFGGIMLGMSFQLINTLFSHIGNLNTWPAPLTAALPSLIYLVMGMVGLKWMNRN</sequence>
<protein>
    <submittedName>
        <fullName evidence="7">Permease</fullName>
    </submittedName>
</protein>
<feature type="transmembrane region" description="Helical" evidence="6">
    <location>
        <begin position="61"/>
        <end position="79"/>
    </location>
</feature>
<keyword evidence="2" id="KW-1003">Cell membrane</keyword>
<dbReference type="InterPro" id="IPR005495">
    <property type="entry name" value="LptG/LptF_permease"/>
</dbReference>
<comment type="caution">
    <text evidence="7">The sequence shown here is derived from an EMBL/GenBank/DDBJ whole genome shotgun (WGS) entry which is preliminary data.</text>
</comment>
<dbReference type="AlphaFoldDB" id="A0A0F5K5L5"/>
<evidence type="ECO:0000313" key="7">
    <source>
        <dbReference type="EMBL" id="KKB65144.1"/>
    </source>
</evidence>
<dbReference type="InterPro" id="IPR030923">
    <property type="entry name" value="LptG"/>
</dbReference>
<dbReference type="PATRIC" id="fig|28092.6.peg.46"/>
<dbReference type="GO" id="GO:0015920">
    <property type="term" value="P:lipopolysaccharide transport"/>
    <property type="evidence" value="ECO:0007669"/>
    <property type="project" value="TreeGrafter"/>
</dbReference>
<accession>A0A0F5K5L5</accession>
<organism evidence="7 8">
    <name type="scientific">Robbsia andropogonis</name>
    <dbReference type="NCBI Taxonomy" id="28092"/>
    <lineage>
        <taxon>Bacteria</taxon>
        <taxon>Pseudomonadati</taxon>
        <taxon>Pseudomonadota</taxon>
        <taxon>Betaproteobacteria</taxon>
        <taxon>Burkholderiales</taxon>
        <taxon>Burkholderiaceae</taxon>
        <taxon>Robbsia</taxon>
    </lineage>
</organism>
<keyword evidence="8" id="KW-1185">Reference proteome</keyword>
<dbReference type="GO" id="GO:0043190">
    <property type="term" value="C:ATP-binding cassette (ABC) transporter complex"/>
    <property type="evidence" value="ECO:0007669"/>
    <property type="project" value="InterPro"/>
</dbReference>
<dbReference type="OrthoDB" id="9776227at2"/>
<feature type="transmembrane region" description="Helical" evidence="6">
    <location>
        <begin position="361"/>
        <end position="382"/>
    </location>
</feature>
<keyword evidence="3 6" id="KW-0812">Transmembrane</keyword>
<evidence type="ECO:0000256" key="1">
    <source>
        <dbReference type="ARBA" id="ARBA00004651"/>
    </source>
</evidence>
<evidence type="ECO:0000313" key="8">
    <source>
        <dbReference type="Proteomes" id="UP000033618"/>
    </source>
</evidence>
<evidence type="ECO:0000256" key="3">
    <source>
        <dbReference type="ARBA" id="ARBA00022692"/>
    </source>
</evidence>
<proteinExistence type="predicted"/>
<dbReference type="NCBIfam" id="TIGR04408">
    <property type="entry name" value="LptG_lptG"/>
    <property type="match status" value="1"/>
</dbReference>
<evidence type="ECO:0000256" key="2">
    <source>
        <dbReference type="ARBA" id="ARBA00022475"/>
    </source>
</evidence>
<dbReference type="PANTHER" id="PTHR33529">
    <property type="entry name" value="SLR0882 PROTEIN-RELATED"/>
    <property type="match status" value="1"/>
</dbReference>
<evidence type="ECO:0000256" key="5">
    <source>
        <dbReference type="ARBA" id="ARBA00023136"/>
    </source>
</evidence>
<dbReference type="STRING" id="28092.WM40_00200"/>
<gene>
    <name evidence="7" type="ORF">WM40_00200</name>
</gene>
<comment type="subcellular location">
    <subcellularLocation>
        <location evidence="1">Cell membrane</location>
        <topology evidence="1">Multi-pass membrane protein</topology>
    </subcellularLocation>
</comment>
<name>A0A0F5K5L5_9BURK</name>
<dbReference type="Pfam" id="PF03739">
    <property type="entry name" value="LptF_LptG"/>
    <property type="match status" value="1"/>
</dbReference>
<keyword evidence="5 6" id="KW-0472">Membrane</keyword>
<dbReference type="GO" id="GO:0055085">
    <property type="term" value="P:transmembrane transport"/>
    <property type="evidence" value="ECO:0007669"/>
    <property type="project" value="InterPro"/>
</dbReference>
<feature type="transmembrane region" description="Helical" evidence="6">
    <location>
        <begin position="12"/>
        <end position="31"/>
    </location>
</feature>
<dbReference type="EMBL" id="LAQU01000001">
    <property type="protein sequence ID" value="KKB65144.1"/>
    <property type="molecule type" value="Genomic_DNA"/>
</dbReference>
<dbReference type="RefSeq" id="WP_024902682.1">
    <property type="nucleotide sequence ID" value="NZ_CADFGU010000001.1"/>
</dbReference>